<dbReference type="EC" id="3.1.3.18" evidence="4"/>
<evidence type="ECO:0000313" key="5">
    <source>
        <dbReference type="EMBL" id="PRY48559.1"/>
    </source>
</evidence>
<evidence type="ECO:0000256" key="4">
    <source>
        <dbReference type="ARBA" id="ARBA00013078"/>
    </source>
</evidence>
<dbReference type="GO" id="GO:0006281">
    <property type="term" value="P:DNA repair"/>
    <property type="evidence" value="ECO:0007669"/>
    <property type="project" value="TreeGrafter"/>
</dbReference>
<dbReference type="InterPro" id="IPR041492">
    <property type="entry name" value="HAD_2"/>
</dbReference>
<dbReference type="PANTHER" id="PTHR43434">
    <property type="entry name" value="PHOSPHOGLYCOLATE PHOSPHATASE"/>
    <property type="match status" value="1"/>
</dbReference>
<dbReference type="InterPro" id="IPR023198">
    <property type="entry name" value="PGP-like_dom2"/>
</dbReference>
<dbReference type="SFLD" id="SFLDS00003">
    <property type="entry name" value="Haloacid_Dehalogenase"/>
    <property type="match status" value="1"/>
</dbReference>
<accession>A0A2T0TSC4</accession>
<proteinExistence type="inferred from homology"/>
<sequence length="214" mass="23778">MDITLKQRFDSIIFDLDGTLWDSTEGVAAAWQAAKEEFGFVKNDITPASIGGIAGMAYDAIYDHLFPELTDEQRQEFKAKCAKKELEVLSAEGGILYPGLVDALQELSAKYKLFIVSNCQSGYIEAFLDYYKLHEYFVGHQCYGTKSRPKADNIRDIVVDHQLQSPVYVGDTQGDYESSKKAGVPFIFVSYGFGKVKEGQIATAETLAELAKIL</sequence>
<dbReference type="SFLD" id="SFLDG01129">
    <property type="entry name" value="C1.5:_HAD__Beta-PGM__Phosphata"/>
    <property type="match status" value="1"/>
</dbReference>
<dbReference type="Gene3D" id="1.10.150.240">
    <property type="entry name" value="Putative phosphatase, domain 2"/>
    <property type="match status" value="1"/>
</dbReference>
<dbReference type="InterPro" id="IPR050155">
    <property type="entry name" value="HAD-like_hydrolase_sf"/>
</dbReference>
<comment type="catalytic activity">
    <reaction evidence="1">
        <text>2-phosphoglycolate + H2O = glycolate + phosphate</text>
        <dbReference type="Rhea" id="RHEA:14369"/>
        <dbReference type="ChEBI" id="CHEBI:15377"/>
        <dbReference type="ChEBI" id="CHEBI:29805"/>
        <dbReference type="ChEBI" id="CHEBI:43474"/>
        <dbReference type="ChEBI" id="CHEBI:58033"/>
        <dbReference type="EC" id="3.1.3.18"/>
    </reaction>
</comment>
<evidence type="ECO:0000313" key="6">
    <source>
        <dbReference type="Proteomes" id="UP000238034"/>
    </source>
</evidence>
<keyword evidence="6" id="KW-1185">Reference proteome</keyword>
<dbReference type="OrthoDB" id="9792518at2"/>
<dbReference type="SUPFAM" id="SSF56784">
    <property type="entry name" value="HAD-like"/>
    <property type="match status" value="1"/>
</dbReference>
<organism evidence="5 6">
    <name type="scientific">Arcticibacter pallidicorallinus</name>
    <dbReference type="NCBI Taxonomy" id="1259464"/>
    <lineage>
        <taxon>Bacteria</taxon>
        <taxon>Pseudomonadati</taxon>
        <taxon>Bacteroidota</taxon>
        <taxon>Sphingobacteriia</taxon>
        <taxon>Sphingobacteriales</taxon>
        <taxon>Sphingobacteriaceae</taxon>
        <taxon>Arcticibacter</taxon>
    </lineage>
</organism>
<name>A0A2T0TSC4_9SPHI</name>
<dbReference type="GO" id="GO:0008967">
    <property type="term" value="F:phosphoglycolate phosphatase activity"/>
    <property type="evidence" value="ECO:0007669"/>
    <property type="project" value="UniProtKB-EC"/>
</dbReference>
<reference evidence="5 6" key="1">
    <citation type="submission" date="2018-03" db="EMBL/GenBank/DDBJ databases">
        <title>Genomic Encyclopedia of Type Strains, Phase III (KMG-III): the genomes of soil and plant-associated and newly described type strains.</title>
        <authorList>
            <person name="Whitman W."/>
        </authorList>
    </citation>
    <scope>NUCLEOTIDE SEQUENCE [LARGE SCALE GENOMIC DNA]</scope>
    <source>
        <strain evidence="5 6">CGMCC 1.9313</strain>
    </source>
</reference>
<comment type="caution">
    <text evidence="5">The sequence shown here is derived from an EMBL/GenBank/DDBJ whole genome shotgun (WGS) entry which is preliminary data.</text>
</comment>
<dbReference type="EMBL" id="PVTH01000014">
    <property type="protein sequence ID" value="PRY48559.1"/>
    <property type="molecule type" value="Genomic_DNA"/>
</dbReference>
<dbReference type="Gene3D" id="3.40.50.1000">
    <property type="entry name" value="HAD superfamily/HAD-like"/>
    <property type="match status" value="1"/>
</dbReference>
<dbReference type="InterPro" id="IPR023214">
    <property type="entry name" value="HAD_sf"/>
</dbReference>
<dbReference type="RefSeq" id="WP_106295359.1">
    <property type="nucleotide sequence ID" value="NZ_PVTH01000014.1"/>
</dbReference>
<comment type="similarity">
    <text evidence="3">Belongs to the HAD-like hydrolase superfamily. CbbY/CbbZ/Gph/YieH family.</text>
</comment>
<dbReference type="Pfam" id="PF13419">
    <property type="entry name" value="HAD_2"/>
    <property type="match status" value="1"/>
</dbReference>
<dbReference type="InterPro" id="IPR036412">
    <property type="entry name" value="HAD-like_sf"/>
</dbReference>
<comment type="pathway">
    <text evidence="2">Organic acid metabolism; glycolate biosynthesis; glycolate from 2-phosphoglycolate: step 1/1.</text>
</comment>
<dbReference type="InterPro" id="IPR006439">
    <property type="entry name" value="HAD-SF_hydro_IA"/>
</dbReference>
<evidence type="ECO:0000256" key="1">
    <source>
        <dbReference type="ARBA" id="ARBA00000830"/>
    </source>
</evidence>
<evidence type="ECO:0000256" key="3">
    <source>
        <dbReference type="ARBA" id="ARBA00006171"/>
    </source>
</evidence>
<dbReference type="PANTHER" id="PTHR43434:SF1">
    <property type="entry name" value="PHOSPHOGLYCOLATE PHOSPHATASE"/>
    <property type="match status" value="1"/>
</dbReference>
<dbReference type="NCBIfam" id="TIGR01549">
    <property type="entry name" value="HAD-SF-IA-v1"/>
    <property type="match status" value="1"/>
</dbReference>
<gene>
    <name evidence="5" type="ORF">B0I27_11418</name>
</gene>
<protein>
    <recommendedName>
        <fullName evidence="4">phosphoglycolate phosphatase</fullName>
        <ecNumber evidence="4">3.1.3.18</ecNumber>
    </recommendedName>
</protein>
<dbReference type="Proteomes" id="UP000238034">
    <property type="component" value="Unassembled WGS sequence"/>
</dbReference>
<dbReference type="AlphaFoldDB" id="A0A2T0TSC4"/>
<evidence type="ECO:0000256" key="2">
    <source>
        <dbReference type="ARBA" id="ARBA00004818"/>
    </source>
</evidence>